<evidence type="ECO:0000313" key="2">
    <source>
        <dbReference type="Proteomes" id="UP000287447"/>
    </source>
</evidence>
<evidence type="ECO:0000313" key="1">
    <source>
        <dbReference type="EMBL" id="RVU39508.1"/>
    </source>
</evidence>
<protein>
    <submittedName>
        <fullName evidence="1">Methyltransferase</fullName>
    </submittedName>
</protein>
<reference evidence="2" key="1">
    <citation type="submission" date="2019-01" db="EMBL/GenBank/DDBJ databases">
        <title>Gri0909 isolated from a small marine red alga.</title>
        <authorList>
            <person name="Kim J."/>
            <person name="Jeong S.E."/>
            <person name="Jeon C.O."/>
        </authorList>
    </citation>
    <scope>NUCLEOTIDE SEQUENCE [LARGE SCALE GENOMIC DNA]</scope>
    <source>
        <strain evidence="2">Gri0909</strain>
    </source>
</reference>
<dbReference type="Gene3D" id="3.40.50.150">
    <property type="entry name" value="Vaccinia Virus protein VP39"/>
    <property type="match status" value="1"/>
</dbReference>
<dbReference type="EMBL" id="SADE01000001">
    <property type="protein sequence ID" value="RVU39508.1"/>
    <property type="molecule type" value="Genomic_DNA"/>
</dbReference>
<dbReference type="RefSeq" id="WP_127764879.1">
    <property type="nucleotide sequence ID" value="NZ_SADE01000001.1"/>
</dbReference>
<dbReference type="GO" id="GO:0008168">
    <property type="term" value="F:methyltransferase activity"/>
    <property type="evidence" value="ECO:0007669"/>
    <property type="project" value="UniProtKB-KW"/>
</dbReference>
<dbReference type="OrthoDB" id="1853779at2"/>
<sequence length="240" mass="26525">MDIKEEDILGASIKTHWYYVSKGLAVRAMIGDQPVGQTLDVGAGSGVFTRQLIDCGLSSGGVCVDPYYPREHTESYGGSEISFVHTVDSVPQRLVLMMDVLEHVDDDVGMLREYVDKMTSGSRVLITVPAFQFLWSGHDVFLEHKRRYTLQQISDVAAAAGLQVSQQRYFFGLLFPVAALLRLFDRLRVAAGQVEAKSHLKAASGFTNSGLIRIHDVERKTLFPINRLCGLSAFCLATKP</sequence>
<dbReference type="InterPro" id="IPR029063">
    <property type="entry name" value="SAM-dependent_MTases_sf"/>
</dbReference>
<gene>
    <name evidence="1" type="ORF">EOI86_09845</name>
</gene>
<keyword evidence="1" id="KW-0489">Methyltransferase</keyword>
<proteinExistence type="predicted"/>
<dbReference type="GO" id="GO:0032259">
    <property type="term" value="P:methylation"/>
    <property type="evidence" value="ECO:0007669"/>
    <property type="project" value="UniProtKB-KW"/>
</dbReference>
<organism evidence="1 2">
    <name type="scientific">Hwanghaeella grinnelliae</name>
    <dbReference type="NCBI Taxonomy" id="2500179"/>
    <lineage>
        <taxon>Bacteria</taxon>
        <taxon>Pseudomonadati</taxon>
        <taxon>Pseudomonadota</taxon>
        <taxon>Alphaproteobacteria</taxon>
        <taxon>Rhodospirillales</taxon>
        <taxon>Rhodospirillaceae</taxon>
        <taxon>Hwanghaeella</taxon>
    </lineage>
</organism>
<keyword evidence="2" id="KW-1185">Reference proteome</keyword>
<dbReference type="AlphaFoldDB" id="A0A437QYB3"/>
<dbReference type="SUPFAM" id="SSF53335">
    <property type="entry name" value="S-adenosyl-L-methionine-dependent methyltransferases"/>
    <property type="match status" value="1"/>
</dbReference>
<accession>A0A437QYB3</accession>
<dbReference type="Proteomes" id="UP000287447">
    <property type="component" value="Unassembled WGS sequence"/>
</dbReference>
<keyword evidence="1" id="KW-0808">Transferase</keyword>
<name>A0A437QYB3_9PROT</name>
<comment type="caution">
    <text evidence="1">The sequence shown here is derived from an EMBL/GenBank/DDBJ whole genome shotgun (WGS) entry which is preliminary data.</text>
</comment>